<name>A0A9P5U091_9AGAR</name>
<keyword evidence="3" id="KW-1185">Reference proteome</keyword>
<dbReference type="AlphaFoldDB" id="A0A9P5U091"/>
<accession>A0A9P5U091</accession>
<evidence type="ECO:0000256" key="1">
    <source>
        <dbReference type="SAM" id="MobiDB-lite"/>
    </source>
</evidence>
<evidence type="ECO:0000313" key="2">
    <source>
        <dbReference type="EMBL" id="KAF9062355.1"/>
    </source>
</evidence>
<dbReference type="Proteomes" id="UP000772434">
    <property type="component" value="Unassembled WGS sequence"/>
</dbReference>
<sequence>MPDESNGRQTISTEDIESLERIVQQFAEGNLTKIEAIGSLSVSVATICARRNIVPHASIIQPYVEQLDAHDRENAAARARSNTADTGNQPGGGEPRDTGQTGDQDQSVPNETAPSPRRQSPAEGSDEEGEERPPAKKKRVDPSKFSWNDETKVFLDSFAVTPAHKKNP</sequence>
<feature type="compositionally biased region" description="Polar residues" evidence="1">
    <location>
        <begin position="98"/>
        <end position="113"/>
    </location>
</feature>
<feature type="region of interest" description="Disordered" evidence="1">
    <location>
        <begin position="71"/>
        <end position="168"/>
    </location>
</feature>
<reference evidence="2" key="1">
    <citation type="submission" date="2020-11" db="EMBL/GenBank/DDBJ databases">
        <authorList>
            <consortium name="DOE Joint Genome Institute"/>
            <person name="Ahrendt S."/>
            <person name="Riley R."/>
            <person name="Andreopoulos W."/>
            <person name="Labutti K."/>
            <person name="Pangilinan J."/>
            <person name="Ruiz-Duenas F.J."/>
            <person name="Barrasa J.M."/>
            <person name="Sanchez-Garcia M."/>
            <person name="Camarero S."/>
            <person name="Miyauchi S."/>
            <person name="Serrano A."/>
            <person name="Linde D."/>
            <person name="Babiker R."/>
            <person name="Drula E."/>
            <person name="Ayuso-Fernandez I."/>
            <person name="Pacheco R."/>
            <person name="Padilla G."/>
            <person name="Ferreira P."/>
            <person name="Barriuso J."/>
            <person name="Kellner H."/>
            <person name="Castanera R."/>
            <person name="Alfaro M."/>
            <person name="Ramirez L."/>
            <person name="Pisabarro A.G."/>
            <person name="Kuo A."/>
            <person name="Tritt A."/>
            <person name="Lipzen A."/>
            <person name="He G."/>
            <person name="Yan M."/>
            <person name="Ng V."/>
            <person name="Cullen D."/>
            <person name="Martin F."/>
            <person name="Rosso M.-N."/>
            <person name="Henrissat B."/>
            <person name="Hibbett D."/>
            <person name="Martinez A.T."/>
            <person name="Grigoriev I.V."/>
        </authorList>
    </citation>
    <scope>NUCLEOTIDE SEQUENCE</scope>
    <source>
        <strain evidence="2">AH 40177</strain>
    </source>
</reference>
<dbReference type="EMBL" id="JADNRY010000174">
    <property type="protein sequence ID" value="KAF9062355.1"/>
    <property type="molecule type" value="Genomic_DNA"/>
</dbReference>
<comment type="caution">
    <text evidence="2">The sequence shown here is derived from an EMBL/GenBank/DDBJ whole genome shotgun (WGS) entry which is preliminary data.</text>
</comment>
<evidence type="ECO:0000313" key="3">
    <source>
        <dbReference type="Proteomes" id="UP000772434"/>
    </source>
</evidence>
<proteinExistence type="predicted"/>
<dbReference type="OrthoDB" id="2355984at2759"/>
<protein>
    <submittedName>
        <fullName evidence="2">Uncharacterized protein</fullName>
    </submittedName>
</protein>
<gene>
    <name evidence="2" type="ORF">BDP27DRAFT_1368877</name>
</gene>
<organism evidence="2 3">
    <name type="scientific">Rhodocollybia butyracea</name>
    <dbReference type="NCBI Taxonomy" id="206335"/>
    <lineage>
        <taxon>Eukaryota</taxon>
        <taxon>Fungi</taxon>
        <taxon>Dikarya</taxon>
        <taxon>Basidiomycota</taxon>
        <taxon>Agaricomycotina</taxon>
        <taxon>Agaricomycetes</taxon>
        <taxon>Agaricomycetidae</taxon>
        <taxon>Agaricales</taxon>
        <taxon>Marasmiineae</taxon>
        <taxon>Omphalotaceae</taxon>
        <taxon>Rhodocollybia</taxon>
    </lineage>
</organism>